<feature type="DNA-binding region" description="H-T-H motif" evidence="5">
    <location>
        <begin position="30"/>
        <end position="49"/>
    </location>
</feature>
<evidence type="ECO:0000259" key="6">
    <source>
        <dbReference type="PROSITE" id="PS50977"/>
    </source>
</evidence>
<dbReference type="Pfam" id="PF13977">
    <property type="entry name" value="TetR_C_6"/>
    <property type="match status" value="1"/>
</dbReference>
<dbReference type="SUPFAM" id="SSF46689">
    <property type="entry name" value="Homeodomain-like"/>
    <property type="match status" value="1"/>
</dbReference>
<dbReference type="Proteomes" id="UP000321595">
    <property type="component" value="Chromosome"/>
</dbReference>
<dbReference type="RefSeq" id="WP_146956911.1">
    <property type="nucleotide sequence ID" value="NZ_CP042467.1"/>
</dbReference>
<dbReference type="PANTHER" id="PTHR30055:SF240">
    <property type="entry name" value="HTH-TYPE TRANSCRIPTIONAL REGULATOR ACRR"/>
    <property type="match status" value="1"/>
</dbReference>
<gene>
    <name evidence="7" type="ORF">FRD01_01310</name>
</gene>
<organism evidence="7 8">
    <name type="scientific">Microvenator marinus</name>
    <dbReference type="NCBI Taxonomy" id="2600177"/>
    <lineage>
        <taxon>Bacteria</taxon>
        <taxon>Deltaproteobacteria</taxon>
        <taxon>Bradymonadales</taxon>
        <taxon>Microvenatoraceae</taxon>
        <taxon>Microvenator</taxon>
    </lineage>
</organism>
<dbReference type="Gene3D" id="1.10.357.10">
    <property type="entry name" value="Tetracycline Repressor, domain 2"/>
    <property type="match status" value="1"/>
</dbReference>
<dbReference type="PRINTS" id="PR00455">
    <property type="entry name" value="HTHTETR"/>
</dbReference>
<dbReference type="KEGG" id="bbae:FRD01_01310"/>
<keyword evidence="1" id="KW-0678">Repressor</keyword>
<dbReference type="InterPro" id="IPR001647">
    <property type="entry name" value="HTH_TetR"/>
</dbReference>
<keyword evidence="8" id="KW-1185">Reference proteome</keyword>
<dbReference type="SUPFAM" id="SSF48498">
    <property type="entry name" value="Tetracyclin repressor-like, C-terminal domain"/>
    <property type="match status" value="1"/>
</dbReference>
<protein>
    <submittedName>
        <fullName evidence="7">TetR family transcriptional regulator</fullName>
    </submittedName>
</protein>
<evidence type="ECO:0000256" key="2">
    <source>
        <dbReference type="ARBA" id="ARBA00023015"/>
    </source>
</evidence>
<feature type="domain" description="HTH tetR-type" evidence="6">
    <location>
        <begin position="7"/>
        <end position="67"/>
    </location>
</feature>
<dbReference type="InterPro" id="IPR009057">
    <property type="entry name" value="Homeodomain-like_sf"/>
</dbReference>
<name>A0A5B8XRB4_9DELT</name>
<evidence type="ECO:0000256" key="1">
    <source>
        <dbReference type="ARBA" id="ARBA00022491"/>
    </source>
</evidence>
<keyword evidence="4" id="KW-0804">Transcription</keyword>
<evidence type="ECO:0000313" key="8">
    <source>
        <dbReference type="Proteomes" id="UP000321595"/>
    </source>
</evidence>
<dbReference type="Pfam" id="PF00440">
    <property type="entry name" value="TetR_N"/>
    <property type="match status" value="1"/>
</dbReference>
<dbReference type="OrthoDB" id="9809772at2"/>
<dbReference type="InterPro" id="IPR050109">
    <property type="entry name" value="HTH-type_TetR-like_transc_reg"/>
</dbReference>
<reference evidence="7 8" key="1">
    <citation type="submission" date="2019-08" db="EMBL/GenBank/DDBJ databases">
        <authorList>
            <person name="Liang Q."/>
        </authorList>
    </citation>
    <scope>NUCLEOTIDE SEQUENCE [LARGE SCALE GENOMIC DNA]</scope>
    <source>
        <strain evidence="7 8">V1718</strain>
    </source>
</reference>
<dbReference type="InterPro" id="IPR036271">
    <property type="entry name" value="Tet_transcr_reg_TetR-rel_C_sf"/>
</dbReference>
<dbReference type="EMBL" id="CP042467">
    <property type="protein sequence ID" value="QED25919.1"/>
    <property type="molecule type" value="Genomic_DNA"/>
</dbReference>
<evidence type="ECO:0000256" key="3">
    <source>
        <dbReference type="ARBA" id="ARBA00023125"/>
    </source>
</evidence>
<dbReference type="AlphaFoldDB" id="A0A5B8XRB4"/>
<proteinExistence type="predicted"/>
<evidence type="ECO:0000256" key="5">
    <source>
        <dbReference type="PROSITE-ProRule" id="PRU00335"/>
    </source>
</evidence>
<accession>A0A5B8XRB4</accession>
<dbReference type="InterPro" id="IPR039538">
    <property type="entry name" value="BetI_C"/>
</dbReference>
<dbReference type="PANTHER" id="PTHR30055">
    <property type="entry name" value="HTH-TYPE TRANSCRIPTIONAL REGULATOR RUTR"/>
    <property type="match status" value="1"/>
</dbReference>
<evidence type="ECO:0000256" key="4">
    <source>
        <dbReference type="ARBA" id="ARBA00023163"/>
    </source>
</evidence>
<dbReference type="GO" id="GO:0003700">
    <property type="term" value="F:DNA-binding transcription factor activity"/>
    <property type="evidence" value="ECO:0007669"/>
    <property type="project" value="TreeGrafter"/>
</dbReference>
<keyword evidence="2" id="KW-0805">Transcription regulation</keyword>
<dbReference type="GO" id="GO:0000976">
    <property type="term" value="F:transcription cis-regulatory region binding"/>
    <property type="evidence" value="ECO:0007669"/>
    <property type="project" value="TreeGrafter"/>
</dbReference>
<keyword evidence="3 5" id="KW-0238">DNA-binding</keyword>
<sequence>MPKRNSTVRRSEIIDALLRVMADRGWANATVNRIAAEANITPGLIHYHFQNKQEILVELVRRLEEEHESRIEHLARAGTPTERVKTMVMGYLKTSPARGDAEAVATWVTITAESIRQPEVRDAFGDAVMRWMEPMRQAIEDGLKTGEFDTGGLSPEACAAAVLACVQGYYNLGVTVREAVPKGSAVSCALRMVAGMLRISDFDSFVAE</sequence>
<dbReference type="PROSITE" id="PS50977">
    <property type="entry name" value="HTH_TETR_2"/>
    <property type="match status" value="1"/>
</dbReference>
<evidence type="ECO:0000313" key="7">
    <source>
        <dbReference type="EMBL" id="QED25919.1"/>
    </source>
</evidence>